<keyword evidence="3 5" id="KW-0378">Hydrolase</keyword>
<dbReference type="InterPro" id="IPR013783">
    <property type="entry name" value="Ig-like_fold"/>
</dbReference>
<evidence type="ECO:0000256" key="1">
    <source>
        <dbReference type="ARBA" id="ARBA00011073"/>
    </source>
</evidence>
<dbReference type="PANTHER" id="PTHR43806:SF11">
    <property type="entry name" value="CEREVISIN-RELATED"/>
    <property type="match status" value="1"/>
</dbReference>
<accession>A0A8J3FNE8</accession>
<sequence length="649" mass="67773">MRNGAIRRFGIGLLAGGLVATAYPAAAHAAPAPDPEPVSLIVGLRHDADVVDRLTDDDVDVLDSEEIGDAVAVDVPATQVTDAAATLRADPAIAYVEPDHTARVARTTPRDPGFRSQWGAVRADVDDAWDLTRGVGGVVVAVVDTGVKPLPDFASRLLTGYDFVNEDSNAYDDNGHGTMAAGVLAASGNNGTGVAGICWYCKILPVKVLGADGVGSYSDIAEGIRYAADRGANVINLSLGGSADSQLLRDAVDYATGRGSLVIAAAGNAGSSQRHYPAAIPAVLAIGASTSADTRYSWSNYGSDWVDLAAPGCNPAQDVGGRIGWFCGTSSATPFAAGVAALLASTTPEPGPAVIREAMESSGRALSGGWTGAGRVDADDALRALPFWLSGVSKPLTVGNSLTLRPHVASASGITEVVAELDGDVLATSTAEPWTLRVNTRAVTGSATLTVTAKAGSTVLATAAVRITADHTGPRVAFVAPRRGALVRGVVRAGARASDPAGISKIQLVVGGRVVSTDTTWPYQFTWKSGSRNGRITLMLRAFDRLGNVSRVSQVVTRDNARPSARILGGPASGRKVRGTARLTVRGSDANRVARMELLVNGRVVQRTTASTYRFSVPTWRYGRRMTVRVRVYDRAWNAAYTPTRTWYR</sequence>
<feature type="domain" description="Peptidase S8/S53" evidence="7">
    <location>
        <begin position="137"/>
        <end position="362"/>
    </location>
</feature>
<dbReference type="PRINTS" id="PR00723">
    <property type="entry name" value="SUBTILISIN"/>
</dbReference>
<dbReference type="RefSeq" id="WP_189079597.1">
    <property type="nucleotide sequence ID" value="NZ_BMMX01000010.1"/>
</dbReference>
<proteinExistence type="inferred from homology"/>
<dbReference type="GO" id="GO:0005975">
    <property type="term" value="P:carbohydrate metabolic process"/>
    <property type="evidence" value="ECO:0007669"/>
    <property type="project" value="UniProtKB-ARBA"/>
</dbReference>
<dbReference type="GO" id="GO:0006508">
    <property type="term" value="P:proteolysis"/>
    <property type="evidence" value="ECO:0007669"/>
    <property type="project" value="UniProtKB-KW"/>
</dbReference>
<comment type="caution">
    <text evidence="8">The sequence shown here is derived from an EMBL/GenBank/DDBJ whole genome shotgun (WGS) entry which is preliminary data.</text>
</comment>
<dbReference type="Gene3D" id="2.60.40.10">
    <property type="entry name" value="Immunoglobulins"/>
    <property type="match status" value="2"/>
</dbReference>
<feature type="chain" id="PRO_5035304472" description="Peptidase S8/S53 domain-containing protein" evidence="6">
    <location>
        <begin position="30"/>
        <end position="649"/>
    </location>
</feature>
<dbReference type="AlphaFoldDB" id="A0A8J3FNE8"/>
<dbReference type="GO" id="GO:0004252">
    <property type="term" value="F:serine-type endopeptidase activity"/>
    <property type="evidence" value="ECO:0007669"/>
    <property type="project" value="UniProtKB-UniRule"/>
</dbReference>
<feature type="active site" description="Charge relay system" evidence="5">
    <location>
        <position position="176"/>
    </location>
</feature>
<keyword evidence="2 5" id="KW-0645">Protease</keyword>
<dbReference type="InterPro" id="IPR023828">
    <property type="entry name" value="Peptidase_S8_Ser-AS"/>
</dbReference>
<dbReference type="EMBL" id="BMMX01000010">
    <property type="protein sequence ID" value="GGK92341.1"/>
    <property type="molecule type" value="Genomic_DNA"/>
</dbReference>
<dbReference type="PROSITE" id="PS00138">
    <property type="entry name" value="SUBTILASE_SER"/>
    <property type="match status" value="1"/>
</dbReference>
<dbReference type="Pfam" id="PF00082">
    <property type="entry name" value="Peptidase_S8"/>
    <property type="match status" value="1"/>
</dbReference>
<evidence type="ECO:0000256" key="6">
    <source>
        <dbReference type="SAM" id="SignalP"/>
    </source>
</evidence>
<dbReference type="InterPro" id="IPR036852">
    <property type="entry name" value="Peptidase_S8/S53_dom_sf"/>
</dbReference>
<feature type="signal peptide" evidence="6">
    <location>
        <begin position="1"/>
        <end position="29"/>
    </location>
</feature>
<feature type="active site" description="Charge relay system" evidence="5">
    <location>
        <position position="144"/>
    </location>
</feature>
<dbReference type="Gene3D" id="3.40.50.200">
    <property type="entry name" value="Peptidase S8/S53 domain"/>
    <property type="match status" value="1"/>
</dbReference>
<evidence type="ECO:0000256" key="5">
    <source>
        <dbReference type="PROSITE-ProRule" id="PRU01240"/>
    </source>
</evidence>
<keyword evidence="9" id="KW-1185">Reference proteome</keyword>
<dbReference type="InterPro" id="IPR050131">
    <property type="entry name" value="Peptidase_S8_subtilisin-like"/>
</dbReference>
<comment type="similarity">
    <text evidence="1 5">Belongs to the peptidase S8 family.</text>
</comment>
<gene>
    <name evidence="8" type="ORF">GCM10012284_27710</name>
</gene>
<dbReference type="Proteomes" id="UP000656042">
    <property type="component" value="Unassembled WGS sequence"/>
</dbReference>
<evidence type="ECO:0000256" key="2">
    <source>
        <dbReference type="ARBA" id="ARBA00022670"/>
    </source>
</evidence>
<dbReference type="PROSITE" id="PS51892">
    <property type="entry name" value="SUBTILASE"/>
    <property type="match status" value="1"/>
</dbReference>
<organism evidence="8 9">
    <name type="scientific">Mangrovihabitans endophyticus</name>
    <dbReference type="NCBI Taxonomy" id="1751298"/>
    <lineage>
        <taxon>Bacteria</taxon>
        <taxon>Bacillati</taxon>
        <taxon>Actinomycetota</taxon>
        <taxon>Actinomycetes</taxon>
        <taxon>Micromonosporales</taxon>
        <taxon>Micromonosporaceae</taxon>
        <taxon>Mangrovihabitans</taxon>
    </lineage>
</organism>
<keyword evidence="4 5" id="KW-0720">Serine protease</keyword>
<dbReference type="PANTHER" id="PTHR43806">
    <property type="entry name" value="PEPTIDASE S8"/>
    <property type="match status" value="1"/>
</dbReference>
<dbReference type="SUPFAM" id="SSF52743">
    <property type="entry name" value="Subtilisin-like"/>
    <property type="match status" value="1"/>
</dbReference>
<protein>
    <recommendedName>
        <fullName evidence="7">Peptidase S8/S53 domain-containing protein</fullName>
    </recommendedName>
</protein>
<feature type="active site" description="Charge relay system" evidence="5">
    <location>
        <position position="330"/>
    </location>
</feature>
<reference evidence="8" key="1">
    <citation type="journal article" date="2014" name="Int. J. Syst. Evol. Microbiol.">
        <title>Complete genome sequence of Corynebacterium casei LMG S-19264T (=DSM 44701T), isolated from a smear-ripened cheese.</title>
        <authorList>
            <consortium name="US DOE Joint Genome Institute (JGI-PGF)"/>
            <person name="Walter F."/>
            <person name="Albersmeier A."/>
            <person name="Kalinowski J."/>
            <person name="Ruckert C."/>
        </authorList>
    </citation>
    <scope>NUCLEOTIDE SEQUENCE</scope>
    <source>
        <strain evidence="8">CGMCC 4.7299</strain>
    </source>
</reference>
<dbReference type="InterPro" id="IPR015500">
    <property type="entry name" value="Peptidase_S8_subtilisin-rel"/>
</dbReference>
<dbReference type="Pfam" id="PF17957">
    <property type="entry name" value="Big_7"/>
    <property type="match status" value="3"/>
</dbReference>
<dbReference type="InterPro" id="IPR000209">
    <property type="entry name" value="Peptidase_S8/S53_dom"/>
</dbReference>
<evidence type="ECO:0000256" key="3">
    <source>
        <dbReference type="ARBA" id="ARBA00022801"/>
    </source>
</evidence>
<reference evidence="8" key="2">
    <citation type="submission" date="2020-09" db="EMBL/GenBank/DDBJ databases">
        <authorList>
            <person name="Sun Q."/>
            <person name="Zhou Y."/>
        </authorList>
    </citation>
    <scope>NUCLEOTIDE SEQUENCE</scope>
    <source>
        <strain evidence="8">CGMCC 4.7299</strain>
    </source>
</reference>
<evidence type="ECO:0000259" key="7">
    <source>
        <dbReference type="Pfam" id="PF00082"/>
    </source>
</evidence>
<evidence type="ECO:0000256" key="4">
    <source>
        <dbReference type="ARBA" id="ARBA00022825"/>
    </source>
</evidence>
<name>A0A8J3FNE8_9ACTN</name>
<evidence type="ECO:0000313" key="8">
    <source>
        <dbReference type="EMBL" id="GGK92341.1"/>
    </source>
</evidence>
<evidence type="ECO:0000313" key="9">
    <source>
        <dbReference type="Proteomes" id="UP000656042"/>
    </source>
</evidence>
<keyword evidence="6" id="KW-0732">Signal</keyword>